<dbReference type="Proteomes" id="UP001589813">
    <property type="component" value="Unassembled WGS sequence"/>
</dbReference>
<accession>A0ABV6BH82</accession>
<proteinExistence type="predicted"/>
<evidence type="ECO:0000256" key="1">
    <source>
        <dbReference type="SAM" id="SignalP"/>
    </source>
</evidence>
<dbReference type="InterPro" id="IPR007487">
    <property type="entry name" value="ABC_transpt-TYRBP-like"/>
</dbReference>
<comment type="caution">
    <text evidence="2">The sequence shown here is derived from an EMBL/GenBank/DDBJ whole genome shotgun (WGS) entry which is preliminary data.</text>
</comment>
<dbReference type="EMBL" id="JBHLXP010000003">
    <property type="protein sequence ID" value="MFC0049447.1"/>
    <property type="molecule type" value="Genomic_DNA"/>
</dbReference>
<dbReference type="PANTHER" id="PTHR35271">
    <property type="entry name" value="ABC TRANSPORTER, SUBSTRATE-BINDING LIPOPROTEIN-RELATED"/>
    <property type="match status" value="1"/>
</dbReference>
<keyword evidence="1" id="KW-0732">Signal</keyword>
<dbReference type="Gene3D" id="3.40.50.2300">
    <property type="match status" value="1"/>
</dbReference>
<gene>
    <name evidence="2" type="ORF">ACFFJP_14215</name>
</gene>
<keyword evidence="3" id="KW-1185">Reference proteome</keyword>
<dbReference type="PANTHER" id="PTHR35271:SF1">
    <property type="entry name" value="ABC TRANSPORTER, SUBSTRATE-BINDING LIPOPROTEIN"/>
    <property type="match status" value="1"/>
</dbReference>
<evidence type="ECO:0000313" key="3">
    <source>
        <dbReference type="Proteomes" id="UP001589813"/>
    </source>
</evidence>
<reference evidence="2 3" key="1">
    <citation type="submission" date="2024-09" db="EMBL/GenBank/DDBJ databases">
        <authorList>
            <person name="Sun Q."/>
            <person name="Mori K."/>
        </authorList>
    </citation>
    <scope>NUCLEOTIDE SEQUENCE [LARGE SCALE GENOMIC DNA]</scope>
    <source>
        <strain evidence="2 3">KCTC 23315</strain>
    </source>
</reference>
<feature type="chain" id="PRO_5047263009" evidence="1">
    <location>
        <begin position="25"/>
        <end position="303"/>
    </location>
</feature>
<dbReference type="RefSeq" id="WP_377245297.1">
    <property type="nucleotide sequence ID" value="NZ_JBHLXP010000003.1"/>
</dbReference>
<organism evidence="2 3">
    <name type="scientific">Rheinheimera tilapiae</name>
    <dbReference type="NCBI Taxonomy" id="875043"/>
    <lineage>
        <taxon>Bacteria</taxon>
        <taxon>Pseudomonadati</taxon>
        <taxon>Pseudomonadota</taxon>
        <taxon>Gammaproteobacteria</taxon>
        <taxon>Chromatiales</taxon>
        <taxon>Chromatiaceae</taxon>
        <taxon>Rheinheimera</taxon>
    </lineage>
</organism>
<evidence type="ECO:0000313" key="2">
    <source>
        <dbReference type="EMBL" id="MFC0049447.1"/>
    </source>
</evidence>
<dbReference type="Pfam" id="PF04392">
    <property type="entry name" value="ABC_sub_bind"/>
    <property type="match status" value="1"/>
</dbReference>
<sequence>MRRKAAYTISILISAIMATVKPLAADLTVVYPQVKAPYNEIFEQIIRGIEHQQQDGLQLYPLDGKSPLANTAKELSRDPTNLVIALGKSGYQVAQQIQQTNSVVVSALPLQPAGIAGISLLTDPKVLFTSLKMLAPAIKKVHVVYSDSSRWLIQIAVAQAAAFGIEVIAEEVKDLKDAVKTYQDLLQNIDPASNAVWLPFDAITANEQVILPQVLELAWERNIVLFSSKPEHAKRGALFSTFPDHFELGRELVILVQQLQQGTAAATVVPLQQVQLAVNLRTAAHLGMEYKQEVLRQIPITFR</sequence>
<feature type="signal peptide" evidence="1">
    <location>
        <begin position="1"/>
        <end position="24"/>
    </location>
</feature>
<name>A0ABV6BH82_9GAMM</name>
<protein>
    <submittedName>
        <fullName evidence="2">ABC transporter substrate binding protein</fullName>
    </submittedName>
</protein>